<feature type="compositionally biased region" description="Basic and acidic residues" evidence="1">
    <location>
        <begin position="105"/>
        <end position="138"/>
    </location>
</feature>
<feature type="region of interest" description="Disordered" evidence="1">
    <location>
        <begin position="99"/>
        <end position="138"/>
    </location>
</feature>
<dbReference type="Proteomes" id="UP000789759">
    <property type="component" value="Unassembled WGS sequence"/>
</dbReference>
<evidence type="ECO:0000313" key="3">
    <source>
        <dbReference type="Proteomes" id="UP000789759"/>
    </source>
</evidence>
<organism evidence="2 3">
    <name type="scientific">Cetraspora pellucida</name>
    <dbReference type="NCBI Taxonomy" id="1433469"/>
    <lineage>
        <taxon>Eukaryota</taxon>
        <taxon>Fungi</taxon>
        <taxon>Fungi incertae sedis</taxon>
        <taxon>Mucoromycota</taxon>
        <taxon>Glomeromycotina</taxon>
        <taxon>Glomeromycetes</taxon>
        <taxon>Diversisporales</taxon>
        <taxon>Gigasporaceae</taxon>
        <taxon>Cetraspora</taxon>
    </lineage>
</organism>
<evidence type="ECO:0000256" key="1">
    <source>
        <dbReference type="SAM" id="MobiDB-lite"/>
    </source>
</evidence>
<comment type="caution">
    <text evidence="2">The sequence shown here is derived from an EMBL/GenBank/DDBJ whole genome shotgun (WGS) entry which is preliminary data.</text>
</comment>
<reference evidence="2" key="1">
    <citation type="submission" date="2021-06" db="EMBL/GenBank/DDBJ databases">
        <authorList>
            <person name="Kallberg Y."/>
            <person name="Tangrot J."/>
            <person name="Rosling A."/>
        </authorList>
    </citation>
    <scope>NUCLEOTIDE SEQUENCE</scope>
    <source>
        <strain evidence="2">FL966</strain>
    </source>
</reference>
<accession>A0A9N9PLT1</accession>
<keyword evidence="3" id="KW-1185">Reference proteome</keyword>
<feature type="non-terminal residue" evidence="2">
    <location>
        <position position="138"/>
    </location>
</feature>
<dbReference type="OrthoDB" id="2490812at2759"/>
<gene>
    <name evidence="2" type="ORF">CPELLU_LOCUS21451</name>
</gene>
<dbReference type="EMBL" id="CAJVQA010079652">
    <property type="protein sequence ID" value="CAG8836818.1"/>
    <property type="molecule type" value="Genomic_DNA"/>
</dbReference>
<proteinExistence type="predicted"/>
<protein>
    <submittedName>
        <fullName evidence="2">5360_t:CDS:1</fullName>
    </submittedName>
</protein>
<sequence>NLNEAIAAARRVEAGDYYGQQSEIKQPQKINGELNDLKRRIDEMAINYATIAFCQSEKSKYSVENQKDTKRLDKRLKIVNYCEVNEEIFTISNEPVPQKIIKHPNKPDWGTRLRERKLPDTQQEKGDREIEIIKENSI</sequence>
<dbReference type="AlphaFoldDB" id="A0A9N9PLT1"/>
<evidence type="ECO:0000313" key="2">
    <source>
        <dbReference type="EMBL" id="CAG8836818.1"/>
    </source>
</evidence>
<name>A0A9N9PLT1_9GLOM</name>
<feature type="non-terminal residue" evidence="2">
    <location>
        <position position="1"/>
    </location>
</feature>